<evidence type="ECO:0000256" key="4">
    <source>
        <dbReference type="ARBA" id="ARBA00023136"/>
    </source>
</evidence>
<dbReference type="GO" id="GO:0005886">
    <property type="term" value="C:plasma membrane"/>
    <property type="evidence" value="ECO:0007669"/>
    <property type="project" value="UniProtKB-SubCell"/>
</dbReference>
<feature type="transmembrane region" description="Helical" evidence="5">
    <location>
        <begin position="173"/>
        <end position="198"/>
    </location>
</feature>
<feature type="transmembrane region" description="Helical" evidence="5">
    <location>
        <begin position="241"/>
        <end position="257"/>
    </location>
</feature>
<dbReference type="PANTHER" id="PTHR23542">
    <property type="match status" value="1"/>
</dbReference>
<keyword evidence="3 5" id="KW-1133">Transmembrane helix</keyword>
<keyword evidence="4 5" id="KW-0472">Membrane</keyword>
<feature type="transmembrane region" description="Helical" evidence="5">
    <location>
        <begin position="204"/>
        <end position="229"/>
    </location>
</feature>
<dbReference type="EMBL" id="CP012752">
    <property type="protein sequence ID" value="ALG14224.1"/>
    <property type="molecule type" value="Genomic_DNA"/>
</dbReference>
<dbReference type="AlphaFoldDB" id="A0A0N9ICQ9"/>
<dbReference type="SUPFAM" id="SSF103473">
    <property type="entry name" value="MFS general substrate transporter"/>
    <property type="match status" value="1"/>
</dbReference>
<dbReference type="InterPro" id="IPR036259">
    <property type="entry name" value="MFS_trans_sf"/>
</dbReference>
<evidence type="ECO:0000256" key="2">
    <source>
        <dbReference type="ARBA" id="ARBA00022692"/>
    </source>
</evidence>
<dbReference type="GO" id="GO:0022857">
    <property type="term" value="F:transmembrane transporter activity"/>
    <property type="evidence" value="ECO:0007669"/>
    <property type="project" value="InterPro"/>
</dbReference>
<name>A0A0N9ICQ9_9PSEU</name>
<keyword evidence="2 5" id="KW-0812">Transmembrane</keyword>
<dbReference type="Pfam" id="PF07690">
    <property type="entry name" value="MFS_1"/>
    <property type="match status" value="1"/>
</dbReference>
<keyword evidence="8" id="KW-1185">Reference proteome</keyword>
<sequence>MAPLAFALLATEMTGSYRLGGVMMAVFIGAEIASARLAGRLLDRIGVARGLRVLLVVSALGLCGLAAVSSSPVLTVVFVVLTGFAAGGMSGGIRALLPKSVSASFLERAVAIDAVVVELVVVSGPLVVALLTPLGGSAPVFGMAVAYLLAVLFVPVVPAVPRPEGIRPPMGSIMVWLLSSFGFGFLISTVEVSSLPIAQRLGGGAGTAVVIMAVIIGASMAGAGVYAWLGPRLHADRRTRATVFLTVMAVGGVLVAFSSSWPLLIAGLVTVGVCVGPLNTSISMHLQLTLPEDRKAEGFSLSFTAQSGGFALGSLSVSALPVTGAVLTGAGVALTAALAVFTARRQGGYRRVTSAVANQEASS</sequence>
<dbReference type="InterPro" id="IPR011701">
    <property type="entry name" value="MFS"/>
</dbReference>
<dbReference type="PROSITE" id="PS50850">
    <property type="entry name" value="MFS"/>
    <property type="match status" value="2"/>
</dbReference>
<reference evidence="7 8" key="1">
    <citation type="submission" date="2015-07" db="EMBL/GenBank/DDBJ databases">
        <title>Genome sequencing of Kibdelosporangium phytohabitans.</title>
        <authorList>
            <person name="Qin S."/>
            <person name="Xing K."/>
        </authorList>
    </citation>
    <scope>NUCLEOTIDE SEQUENCE [LARGE SCALE GENOMIC DNA]</scope>
    <source>
        <strain evidence="7 8">KLBMP1111</strain>
    </source>
</reference>
<dbReference type="Gene3D" id="1.20.1250.20">
    <property type="entry name" value="MFS general substrate transporter like domains"/>
    <property type="match status" value="1"/>
</dbReference>
<feature type="transmembrane region" description="Helical" evidence="5">
    <location>
        <begin position="140"/>
        <end position="161"/>
    </location>
</feature>
<organism evidence="7 8">
    <name type="scientific">Kibdelosporangium phytohabitans</name>
    <dbReference type="NCBI Taxonomy" id="860235"/>
    <lineage>
        <taxon>Bacteria</taxon>
        <taxon>Bacillati</taxon>
        <taxon>Actinomycetota</taxon>
        <taxon>Actinomycetes</taxon>
        <taxon>Pseudonocardiales</taxon>
        <taxon>Pseudonocardiaceae</taxon>
        <taxon>Kibdelosporangium</taxon>
    </lineage>
</organism>
<evidence type="ECO:0000256" key="1">
    <source>
        <dbReference type="ARBA" id="ARBA00004651"/>
    </source>
</evidence>
<evidence type="ECO:0000259" key="6">
    <source>
        <dbReference type="PROSITE" id="PS50850"/>
    </source>
</evidence>
<feature type="domain" description="Major facilitator superfamily (MFS) profile" evidence="6">
    <location>
        <begin position="172"/>
        <end position="363"/>
    </location>
</feature>
<dbReference type="InterPro" id="IPR020846">
    <property type="entry name" value="MFS_dom"/>
</dbReference>
<proteinExistence type="predicted"/>
<evidence type="ECO:0000313" key="7">
    <source>
        <dbReference type="EMBL" id="ALG14224.1"/>
    </source>
</evidence>
<feature type="transmembrane region" description="Helical" evidence="5">
    <location>
        <begin position="20"/>
        <end position="38"/>
    </location>
</feature>
<dbReference type="Proteomes" id="UP000063699">
    <property type="component" value="Chromosome"/>
</dbReference>
<evidence type="ECO:0000313" key="8">
    <source>
        <dbReference type="Proteomes" id="UP000063699"/>
    </source>
</evidence>
<dbReference type="KEGG" id="kphy:AOZ06_51715"/>
<feature type="transmembrane region" description="Helical" evidence="5">
    <location>
        <begin position="74"/>
        <end position="97"/>
    </location>
</feature>
<feature type="transmembrane region" description="Helical" evidence="5">
    <location>
        <begin position="109"/>
        <end position="134"/>
    </location>
</feature>
<feature type="domain" description="Major facilitator superfamily (MFS) profile" evidence="6">
    <location>
        <begin position="1"/>
        <end position="162"/>
    </location>
</feature>
<feature type="transmembrane region" description="Helical" evidence="5">
    <location>
        <begin position="50"/>
        <end position="68"/>
    </location>
</feature>
<protein>
    <recommendedName>
        <fullName evidence="6">Major facilitator superfamily (MFS) profile domain-containing protein</fullName>
    </recommendedName>
</protein>
<evidence type="ECO:0000256" key="5">
    <source>
        <dbReference type="SAM" id="Phobius"/>
    </source>
</evidence>
<feature type="transmembrane region" description="Helical" evidence="5">
    <location>
        <begin position="322"/>
        <end position="341"/>
    </location>
</feature>
<comment type="subcellular location">
    <subcellularLocation>
        <location evidence="1">Cell membrane</location>
        <topology evidence="1">Multi-pass membrane protein</topology>
    </subcellularLocation>
</comment>
<evidence type="ECO:0000256" key="3">
    <source>
        <dbReference type="ARBA" id="ARBA00022989"/>
    </source>
</evidence>
<accession>A0A0N9ICQ9</accession>
<dbReference type="STRING" id="860235.AOZ06_51715"/>
<dbReference type="PANTHER" id="PTHR23542:SF1">
    <property type="entry name" value="MAJOR FACILITATOR SUPERFAMILY (MFS) PROFILE DOMAIN-CONTAINING PROTEIN"/>
    <property type="match status" value="1"/>
</dbReference>
<gene>
    <name evidence="7" type="ORF">AOZ06_51715</name>
</gene>